<dbReference type="Gene3D" id="3.30.70.270">
    <property type="match status" value="2"/>
</dbReference>
<evidence type="ECO:0000256" key="9">
    <source>
        <dbReference type="PROSITE-ProRule" id="PRU00047"/>
    </source>
</evidence>
<dbReference type="SUPFAM" id="SSF56672">
    <property type="entry name" value="DNA/RNA polymerases"/>
    <property type="match status" value="1"/>
</dbReference>
<dbReference type="InterPro" id="IPR001878">
    <property type="entry name" value="Znf_CCHC"/>
</dbReference>
<evidence type="ECO:0000256" key="1">
    <source>
        <dbReference type="ARBA" id="ARBA00010879"/>
    </source>
</evidence>
<dbReference type="PROSITE" id="PS50158">
    <property type="entry name" value="ZF_CCHC"/>
    <property type="match status" value="1"/>
</dbReference>
<evidence type="ECO:0000259" key="12">
    <source>
        <dbReference type="PROSITE" id="PS50879"/>
    </source>
</evidence>
<keyword evidence="7" id="KW-0378">Hydrolase</keyword>
<dbReference type="PANTHER" id="PTHR41694">
    <property type="entry name" value="ENDOGENOUS RETROVIRUS GROUP K MEMBER POL PROTEIN"/>
    <property type="match status" value="1"/>
</dbReference>
<evidence type="ECO:0000259" key="11">
    <source>
        <dbReference type="PROSITE" id="PS50878"/>
    </source>
</evidence>
<dbReference type="EMBL" id="JAMKFB020000485">
    <property type="protein sequence ID" value="KAL0149203.1"/>
    <property type="molecule type" value="Genomic_DNA"/>
</dbReference>
<dbReference type="InterPro" id="IPR012337">
    <property type="entry name" value="RNaseH-like_sf"/>
</dbReference>
<dbReference type="PANTHER" id="PTHR41694:SF5">
    <property type="entry name" value="RIBONUCLEASE H"/>
    <property type="match status" value="1"/>
</dbReference>
<comment type="similarity">
    <text evidence="1">Belongs to the beta type-B retroviral polymerase family. HERV class-II K(HML-2) pol subfamily.</text>
</comment>
<dbReference type="InterPro" id="IPR043128">
    <property type="entry name" value="Rev_trsase/Diguanyl_cyclase"/>
</dbReference>
<name>A0ABD0MJC1_CIRMR</name>
<dbReference type="EC" id="3.1.26.4" evidence="2"/>
<keyword evidence="6" id="KW-0255">Endonuclease</keyword>
<evidence type="ECO:0000259" key="13">
    <source>
        <dbReference type="PROSITE" id="PS50994"/>
    </source>
</evidence>
<evidence type="ECO:0000256" key="3">
    <source>
        <dbReference type="ARBA" id="ARBA00022679"/>
    </source>
</evidence>
<feature type="domain" description="Integrase catalytic" evidence="13">
    <location>
        <begin position="1011"/>
        <end position="1168"/>
    </location>
</feature>
<dbReference type="PROSITE" id="PS50879">
    <property type="entry name" value="RNASE_H_1"/>
    <property type="match status" value="1"/>
</dbReference>
<dbReference type="Pfam" id="PF00075">
    <property type="entry name" value="RNase_H"/>
    <property type="match status" value="1"/>
</dbReference>
<proteinExistence type="inferred from homology"/>
<evidence type="ECO:0000259" key="10">
    <source>
        <dbReference type="PROSITE" id="PS50158"/>
    </source>
</evidence>
<keyword evidence="15" id="KW-1185">Reference proteome</keyword>
<protein>
    <recommendedName>
        <fullName evidence="2">ribonuclease H</fullName>
        <ecNumber evidence="2">3.1.26.4</ecNumber>
    </recommendedName>
</protein>
<dbReference type="PROSITE" id="PS50994">
    <property type="entry name" value="INTEGRASE"/>
    <property type="match status" value="1"/>
</dbReference>
<evidence type="ECO:0000256" key="8">
    <source>
        <dbReference type="ARBA" id="ARBA00022918"/>
    </source>
</evidence>
<keyword evidence="4" id="KW-0548">Nucleotidyltransferase</keyword>
<dbReference type="Pfam" id="PF17919">
    <property type="entry name" value="RT_RNaseH_2"/>
    <property type="match status" value="1"/>
</dbReference>
<evidence type="ECO:0000313" key="15">
    <source>
        <dbReference type="Proteomes" id="UP001529510"/>
    </source>
</evidence>
<dbReference type="GO" id="GO:0004523">
    <property type="term" value="F:RNA-DNA hybrid ribonuclease activity"/>
    <property type="evidence" value="ECO:0007669"/>
    <property type="project" value="UniProtKB-EC"/>
</dbReference>
<keyword evidence="9" id="KW-0479">Metal-binding</keyword>
<gene>
    <name evidence="14" type="ORF">M9458_055437</name>
</gene>
<comment type="caution">
    <text evidence="14">The sequence shown here is derived from an EMBL/GenBank/DDBJ whole genome shotgun (WGS) entry which is preliminary data.</text>
</comment>
<dbReference type="PROSITE" id="PS50878">
    <property type="entry name" value="RT_POL"/>
    <property type="match status" value="1"/>
</dbReference>
<evidence type="ECO:0000256" key="2">
    <source>
        <dbReference type="ARBA" id="ARBA00012180"/>
    </source>
</evidence>
<keyword evidence="3" id="KW-0808">Transferase</keyword>
<reference evidence="14 15" key="1">
    <citation type="submission" date="2024-05" db="EMBL/GenBank/DDBJ databases">
        <title>Genome sequencing and assembly of Indian major carp, Cirrhinus mrigala (Hamilton, 1822).</title>
        <authorList>
            <person name="Mohindra V."/>
            <person name="Chowdhury L.M."/>
            <person name="Lal K."/>
            <person name="Jena J.K."/>
        </authorList>
    </citation>
    <scope>NUCLEOTIDE SEQUENCE [LARGE SCALE GENOMIC DNA]</scope>
    <source>
        <strain evidence="14">CM1030</strain>
        <tissue evidence="14">Blood</tissue>
    </source>
</reference>
<dbReference type="InterPro" id="IPR041577">
    <property type="entry name" value="RT_RNaseH_2"/>
</dbReference>
<dbReference type="InterPro" id="IPR000477">
    <property type="entry name" value="RT_dom"/>
</dbReference>
<dbReference type="SUPFAM" id="SSF53098">
    <property type="entry name" value="Ribonuclease H-like"/>
    <property type="match status" value="2"/>
</dbReference>
<dbReference type="Gene3D" id="1.10.340.70">
    <property type="match status" value="1"/>
</dbReference>
<sequence length="1286" mass="143764">MGGSVSRPLQGETPVDFMYRNNQGIYTEPYVSNMAGWSEKMKPQIEIPYPPEGSFTDEGMQLAKSLVKEGWGDPNWDYNYMNKSYGIWKEMKQVWDQGPDKKQVASYVARQNRPIGDKPPPYYMPKIATPSAPKFKSTEMNTETAKSAKNPSKFVTILQTHTRYAHFTGADYRAVLARTLEADVTESMLITECPTLCHENDKISGTATAGSPHEFFWEKSENHDTFFKELRIFLDKRMGNRQDLSFAANTKQKPKESASDFYLRFKKAWEEESKLPLNTEMRALFINTFLNNMQCKQAQLIRITTTNLFDMEIDALGKRFRELDSLGGFVVKTEAAMFTGQELKGIQYGQGAEVKPRLVQPKNTRIVCYLCGRLGHTQRFCWSEAFFSVPVHPETQPILAFTFQNAQYTWTCLAQGHVDSPAVFSAAVQRTLAKMTDLPSTVCVLQYADDLIISSETREDCEKASIIICNVLAQAGFKASKEKLQWVQPKVTYLGHIIMPGLRAISTDRVQMIRKVKSPQTVQQLQSFLGLVNYCRSWIPDCAIHDKYLRGLIDHKAPPKTPLNWTDEAEMHFTALKKAITTAPSLGLPNFLREFHLHVRETEGVAMGVLLQQHGSTYRPVAYLSRKLDNVAAGMPACLRAVSAAAIVVQMAERIVLSHPMIVYISHQVGAILHNMQTQHMTAQRRSGYEAILLATKNLTIQPTSSINPALLGVLGMADMIDGNENHDCIIELTSSCSSRADLLDSPLDGGEHIYVDGSCSKPFDGVYLCGYAVVSETGETVEAYALDYNSAQAAELVALIRACKLMEGKRVTIYTDSKYAWGVVHHFARTWEARDFKTADVQLPAEVAIVKVKGHAAGDDEQAVGNRKADEAAKQAAKAQIKPPFDMGNKNQVTMAVHITNVPEIDIKILQSQPSQTDLEHWSKHGCAPDKYGIVRDEKRRIALTKLGLVILIRHYHGLSHTSCAKVVQVINHLYCIVDVHKTAKLILDSCLTCAKVNPHRPVKHEALLHPEAPFQHVQVNFTHMPPIGNLKYLLVIVDRFSKWPEAFPCAKEDAKTVIKVLTKEIIPRFGIPTTIESDNGTPFASRVTQFLAKSLSIDWHFSIPYHPQSCSNVERLNKTIKGRLTKAVLETGKKWVDLLPAVLTEIRMTPSSTTKLSPFEILMGRPFPTPWVKGRAGIASLGDLEVIQEDYMTSLIEKLNSICADVSLCLPLPSEKPTHPFVPGQSVLIKSLKPTRIGEPKYLGPATVIAVTRTGVLTDYQPQWIHASRVKQYSTGEQESSNLK</sequence>
<keyword evidence="8" id="KW-0695">RNA-directed DNA polymerase</keyword>
<dbReference type="Gene3D" id="3.10.20.370">
    <property type="match status" value="1"/>
</dbReference>
<keyword evidence="5" id="KW-0540">Nuclease</keyword>
<dbReference type="InterPro" id="IPR001584">
    <property type="entry name" value="Integrase_cat-core"/>
</dbReference>
<dbReference type="GO" id="GO:0008270">
    <property type="term" value="F:zinc ion binding"/>
    <property type="evidence" value="ECO:0007669"/>
    <property type="project" value="UniProtKB-KW"/>
</dbReference>
<dbReference type="Gene3D" id="3.10.10.10">
    <property type="entry name" value="HIV Type 1 Reverse Transcriptase, subunit A, domain 1"/>
    <property type="match status" value="1"/>
</dbReference>
<dbReference type="GO" id="GO:0003964">
    <property type="term" value="F:RNA-directed DNA polymerase activity"/>
    <property type="evidence" value="ECO:0007669"/>
    <property type="project" value="UniProtKB-KW"/>
</dbReference>
<feature type="domain" description="CCHC-type" evidence="10">
    <location>
        <begin position="368"/>
        <end position="381"/>
    </location>
</feature>
<evidence type="ECO:0000256" key="4">
    <source>
        <dbReference type="ARBA" id="ARBA00022695"/>
    </source>
</evidence>
<organism evidence="14 15">
    <name type="scientific">Cirrhinus mrigala</name>
    <name type="common">Mrigala</name>
    <dbReference type="NCBI Taxonomy" id="683832"/>
    <lineage>
        <taxon>Eukaryota</taxon>
        <taxon>Metazoa</taxon>
        <taxon>Chordata</taxon>
        <taxon>Craniata</taxon>
        <taxon>Vertebrata</taxon>
        <taxon>Euteleostomi</taxon>
        <taxon>Actinopterygii</taxon>
        <taxon>Neopterygii</taxon>
        <taxon>Teleostei</taxon>
        <taxon>Ostariophysi</taxon>
        <taxon>Cypriniformes</taxon>
        <taxon>Cyprinidae</taxon>
        <taxon>Labeoninae</taxon>
        <taxon>Labeonini</taxon>
        <taxon>Cirrhinus</taxon>
    </lineage>
</organism>
<evidence type="ECO:0000256" key="6">
    <source>
        <dbReference type="ARBA" id="ARBA00022759"/>
    </source>
</evidence>
<dbReference type="Proteomes" id="UP001529510">
    <property type="component" value="Unassembled WGS sequence"/>
</dbReference>
<keyword evidence="9" id="KW-0863">Zinc-finger</keyword>
<evidence type="ECO:0000256" key="7">
    <source>
        <dbReference type="ARBA" id="ARBA00022801"/>
    </source>
</evidence>
<dbReference type="Pfam" id="PF00078">
    <property type="entry name" value="RVT_1"/>
    <property type="match status" value="1"/>
</dbReference>
<dbReference type="Gene3D" id="3.30.420.10">
    <property type="entry name" value="Ribonuclease H-like superfamily/Ribonuclease H"/>
    <property type="match status" value="2"/>
</dbReference>
<feature type="domain" description="Reverse transcriptase" evidence="11">
    <location>
        <begin position="234"/>
        <end position="498"/>
    </location>
</feature>
<dbReference type="InterPro" id="IPR002156">
    <property type="entry name" value="RNaseH_domain"/>
</dbReference>
<keyword evidence="9" id="KW-0862">Zinc</keyword>
<accession>A0ABD0MJC1</accession>
<dbReference type="InterPro" id="IPR043502">
    <property type="entry name" value="DNA/RNA_pol_sf"/>
</dbReference>
<feature type="domain" description="RNase H type-1" evidence="12">
    <location>
        <begin position="748"/>
        <end position="879"/>
    </location>
</feature>
<dbReference type="Pfam" id="PF00665">
    <property type="entry name" value="rve"/>
    <property type="match status" value="1"/>
</dbReference>
<evidence type="ECO:0000313" key="14">
    <source>
        <dbReference type="EMBL" id="KAL0149203.1"/>
    </source>
</evidence>
<dbReference type="InterPro" id="IPR036397">
    <property type="entry name" value="RNaseH_sf"/>
</dbReference>
<evidence type="ECO:0000256" key="5">
    <source>
        <dbReference type="ARBA" id="ARBA00022722"/>
    </source>
</evidence>
<dbReference type="Gene3D" id="2.30.30.850">
    <property type="match status" value="1"/>
</dbReference>